<evidence type="ECO:0000256" key="1">
    <source>
        <dbReference type="ARBA" id="ARBA00022679"/>
    </source>
</evidence>
<dbReference type="InterPro" id="IPR016181">
    <property type="entry name" value="Acyl_CoA_acyltransferase"/>
</dbReference>
<dbReference type="Proteomes" id="UP000306791">
    <property type="component" value="Unassembled WGS sequence"/>
</dbReference>
<dbReference type="Gene3D" id="3.40.630.30">
    <property type="match status" value="1"/>
</dbReference>
<dbReference type="RefSeq" id="WP_138235773.1">
    <property type="nucleotide sequence ID" value="NZ_CP185860.1"/>
</dbReference>
<dbReference type="PANTHER" id="PTHR43072:SF23">
    <property type="entry name" value="UPF0039 PROTEIN C11D3.02C"/>
    <property type="match status" value="1"/>
</dbReference>
<dbReference type="CDD" id="cd04301">
    <property type="entry name" value="NAT_SF"/>
    <property type="match status" value="1"/>
</dbReference>
<dbReference type="EMBL" id="VANI01000011">
    <property type="protein sequence ID" value="TLM76865.1"/>
    <property type="molecule type" value="Genomic_DNA"/>
</dbReference>
<reference evidence="4 5" key="1">
    <citation type="submission" date="2019-05" db="EMBL/GenBank/DDBJ databases">
        <title>Microbulbifer harenosus sp. nov., an alginate-degrading bacterium isolated from coastal sand.</title>
        <authorList>
            <person name="Huang H."/>
            <person name="Mo K."/>
            <person name="Bao S."/>
        </authorList>
    </citation>
    <scope>NUCLEOTIDE SEQUENCE [LARGE SCALE GENOMIC DNA]</scope>
    <source>
        <strain evidence="4 5">HB161719</strain>
    </source>
</reference>
<name>A0ABY2UGH1_9GAMM</name>
<proteinExistence type="predicted"/>
<organism evidence="4 5">
    <name type="scientific">Microbulbifer harenosus</name>
    <dbReference type="NCBI Taxonomy" id="2576840"/>
    <lineage>
        <taxon>Bacteria</taxon>
        <taxon>Pseudomonadati</taxon>
        <taxon>Pseudomonadota</taxon>
        <taxon>Gammaproteobacteria</taxon>
        <taxon>Cellvibrionales</taxon>
        <taxon>Microbulbiferaceae</taxon>
        <taxon>Microbulbifer</taxon>
    </lineage>
</organism>
<evidence type="ECO:0000259" key="3">
    <source>
        <dbReference type="PROSITE" id="PS51186"/>
    </source>
</evidence>
<evidence type="ECO:0000313" key="5">
    <source>
        <dbReference type="Proteomes" id="UP000306791"/>
    </source>
</evidence>
<sequence length="162" mass="18721">MNLRHAEGQDLPRIVDIYNSSIASRRSTADTEVVTMESRLQWFRKHHPESRPLLVYEQETEIVGWISFEDFYGRPAYRHTAELSIYIAPENQGKQLGKRLLRAAEEMAPELGLHTLVGYVFAHNTPSMRLLHAHGFQEWGRLPDVAKMDGRNYSLCIMGKRL</sequence>
<evidence type="ECO:0000313" key="4">
    <source>
        <dbReference type="EMBL" id="TLM76865.1"/>
    </source>
</evidence>
<keyword evidence="2" id="KW-0012">Acyltransferase</keyword>
<dbReference type="PROSITE" id="PS51186">
    <property type="entry name" value="GNAT"/>
    <property type="match status" value="1"/>
</dbReference>
<dbReference type="Pfam" id="PF00583">
    <property type="entry name" value="Acetyltransf_1"/>
    <property type="match status" value="1"/>
</dbReference>
<keyword evidence="1" id="KW-0808">Transferase</keyword>
<feature type="domain" description="N-acetyltransferase" evidence="3">
    <location>
        <begin position="1"/>
        <end position="162"/>
    </location>
</feature>
<gene>
    <name evidence="4" type="ORF">FDY93_10820</name>
</gene>
<dbReference type="InterPro" id="IPR000182">
    <property type="entry name" value="GNAT_dom"/>
</dbReference>
<evidence type="ECO:0000256" key="2">
    <source>
        <dbReference type="ARBA" id="ARBA00023315"/>
    </source>
</evidence>
<comment type="caution">
    <text evidence="4">The sequence shown here is derived from an EMBL/GenBank/DDBJ whole genome shotgun (WGS) entry which is preliminary data.</text>
</comment>
<protein>
    <submittedName>
        <fullName evidence="4">N-acetyltransferase family protein</fullName>
    </submittedName>
</protein>
<dbReference type="PANTHER" id="PTHR43072">
    <property type="entry name" value="N-ACETYLTRANSFERASE"/>
    <property type="match status" value="1"/>
</dbReference>
<keyword evidence="5" id="KW-1185">Reference proteome</keyword>
<accession>A0ABY2UGH1</accession>
<dbReference type="SUPFAM" id="SSF55729">
    <property type="entry name" value="Acyl-CoA N-acyltransferases (Nat)"/>
    <property type="match status" value="1"/>
</dbReference>